<name>A0A8K0KK50_LADFU</name>
<evidence type="ECO:0000256" key="1">
    <source>
        <dbReference type="SAM" id="Phobius"/>
    </source>
</evidence>
<evidence type="ECO:0000313" key="3">
    <source>
        <dbReference type="Proteomes" id="UP000792457"/>
    </source>
</evidence>
<protein>
    <submittedName>
        <fullName evidence="2">Uncharacterized protein</fullName>
    </submittedName>
</protein>
<keyword evidence="1" id="KW-0472">Membrane</keyword>
<comment type="caution">
    <text evidence="2">The sequence shown here is derived from an EMBL/GenBank/DDBJ whole genome shotgun (WGS) entry which is preliminary data.</text>
</comment>
<reference evidence="2" key="2">
    <citation type="submission" date="2017-10" db="EMBL/GenBank/DDBJ databases">
        <title>Ladona fulva Genome sequencing and assembly.</title>
        <authorList>
            <person name="Murali S."/>
            <person name="Richards S."/>
            <person name="Bandaranaike D."/>
            <person name="Bellair M."/>
            <person name="Blankenburg K."/>
            <person name="Chao H."/>
            <person name="Dinh H."/>
            <person name="Doddapaneni H."/>
            <person name="Dugan-Rocha S."/>
            <person name="Elkadiri S."/>
            <person name="Gnanaolivu R."/>
            <person name="Hernandez B."/>
            <person name="Skinner E."/>
            <person name="Javaid M."/>
            <person name="Lee S."/>
            <person name="Li M."/>
            <person name="Ming W."/>
            <person name="Munidasa M."/>
            <person name="Muniz J."/>
            <person name="Nguyen L."/>
            <person name="Hughes D."/>
            <person name="Osuji N."/>
            <person name="Pu L.-L."/>
            <person name="Puazo M."/>
            <person name="Qu C."/>
            <person name="Quiroz J."/>
            <person name="Raj R."/>
            <person name="Weissenberger G."/>
            <person name="Xin Y."/>
            <person name="Zou X."/>
            <person name="Han Y."/>
            <person name="Worley K."/>
            <person name="Muzny D."/>
            <person name="Gibbs R."/>
        </authorList>
    </citation>
    <scope>NUCLEOTIDE SEQUENCE</scope>
    <source>
        <strain evidence="2">Sampled in the wild</strain>
    </source>
</reference>
<organism evidence="2 3">
    <name type="scientific">Ladona fulva</name>
    <name type="common">Scarce chaser dragonfly</name>
    <name type="synonym">Libellula fulva</name>
    <dbReference type="NCBI Taxonomy" id="123851"/>
    <lineage>
        <taxon>Eukaryota</taxon>
        <taxon>Metazoa</taxon>
        <taxon>Ecdysozoa</taxon>
        <taxon>Arthropoda</taxon>
        <taxon>Hexapoda</taxon>
        <taxon>Insecta</taxon>
        <taxon>Pterygota</taxon>
        <taxon>Palaeoptera</taxon>
        <taxon>Odonata</taxon>
        <taxon>Epiprocta</taxon>
        <taxon>Anisoptera</taxon>
        <taxon>Libelluloidea</taxon>
        <taxon>Libellulidae</taxon>
        <taxon>Ladona</taxon>
    </lineage>
</organism>
<sequence>MYVVTPIVHFMSLMNFFLGLPLPFIISIFPSIIFSRKLLCLRTFLTNPKFFFTPSLSINSSPLKFPSELHSCFSCLSILFLLTFSKSTSPLLLAETFPSFPMSKFHNRRAMYFIRAYFWLILPESQYHLQT</sequence>
<reference evidence="2" key="1">
    <citation type="submission" date="2013-04" db="EMBL/GenBank/DDBJ databases">
        <authorList>
            <person name="Qu J."/>
            <person name="Murali S.C."/>
            <person name="Bandaranaike D."/>
            <person name="Bellair M."/>
            <person name="Blankenburg K."/>
            <person name="Chao H."/>
            <person name="Dinh H."/>
            <person name="Doddapaneni H."/>
            <person name="Downs B."/>
            <person name="Dugan-Rocha S."/>
            <person name="Elkadiri S."/>
            <person name="Gnanaolivu R.D."/>
            <person name="Hernandez B."/>
            <person name="Javaid M."/>
            <person name="Jayaseelan J.C."/>
            <person name="Lee S."/>
            <person name="Li M."/>
            <person name="Ming W."/>
            <person name="Munidasa M."/>
            <person name="Muniz J."/>
            <person name="Nguyen L."/>
            <person name="Ongeri F."/>
            <person name="Osuji N."/>
            <person name="Pu L.-L."/>
            <person name="Puazo M."/>
            <person name="Qu C."/>
            <person name="Quiroz J."/>
            <person name="Raj R."/>
            <person name="Weissenberger G."/>
            <person name="Xin Y."/>
            <person name="Zou X."/>
            <person name="Han Y."/>
            <person name="Richards S."/>
            <person name="Worley K."/>
            <person name="Muzny D."/>
            <person name="Gibbs R."/>
        </authorList>
    </citation>
    <scope>NUCLEOTIDE SEQUENCE</scope>
    <source>
        <strain evidence="2">Sampled in the wild</strain>
    </source>
</reference>
<accession>A0A8K0KK50</accession>
<keyword evidence="1" id="KW-1133">Transmembrane helix</keyword>
<dbReference type="EMBL" id="KZ308900">
    <property type="protein sequence ID" value="KAG8235346.1"/>
    <property type="molecule type" value="Genomic_DNA"/>
</dbReference>
<keyword evidence="1" id="KW-0812">Transmembrane</keyword>
<keyword evidence="3" id="KW-1185">Reference proteome</keyword>
<proteinExistence type="predicted"/>
<evidence type="ECO:0000313" key="2">
    <source>
        <dbReference type="EMBL" id="KAG8235346.1"/>
    </source>
</evidence>
<gene>
    <name evidence="2" type="ORF">J437_LFUL015855</name>
</gene>
<feature type="transmembrane region" description="Helical" evidence="1">
    <location>
        <begin position="12"/>
        <end position="34"/>
    </location>
</feature>
<dbReference type="AlphaFoldDB" id="A0A8K0KK50"/>
<dbReference type="Proteomes" id="UP000792457">
    <property type="component" value="Unassembled WGS sequence"/>
</dbReference>